<evidence type="ECO:0000256" key="1">
    <source>
        <dbReference type="SAM" id="MobiDB-lite"/>
    </source>
</evidence>
<evidence type="ECO:0000313" key="3">
    <source>
        <dbReference type="Proteomes" id="UP000518266"/>
    </source>
</evidence>
<dbReference type="Proteomes" id="UP000518266">
    <property type="component" value="Unassembled WGS sequence"/>
</dbReference>
<organism evidence="2 3">
    <name type="scientific">Dissostichus mawsoni</name>
    <name type="common">Antarctic cod</name>
    <dbReference type="NCBI Taxonomy" id="36200"/>
    <lineage>
        <taxon>Eukaryota</taxon>
        <taxon>Metazoa</taxon>
        <taxon>Chordata</taxon>
        <taxon>Craniata</taxon>
        <taxon>Vertebrata</taxon>
        <taxon>Euteleostomi</taxon>
        <taxon>Actinopterygii</taxon>
        <taxon>Neopterygii</taxon>
        <taxon>Teleostei</taxon>
        <taxon>Neoteleostei</taxon>
        <taxon>Acanthomorphata</taxon>
        <taxon>Eupercaria</taxon>
        <taxon>Perciformes</taxon>
        <taxon>Notothenioidei</taxon>
        <taxon>Nototheniidae</taxon>
        <taxon>Dissostichus</taxon>
    </lineage>
</organism>
<evidence type="ECO:0000313" key="2">
    <source>
        <dbReference type="EMBL" id="KAF3837485.1"/>
    </source>
</evidence>
<feature type="compositionally biased region" description="Low complexity" evidence="1">
    <location>
        <begin position="80"/>
        <end position="94"/>
    </location>
</feature>
<accession>A0A7J5XK67</accession>
<keyword evidence="3" id="KW-1185">Reference proteome</keyword>
<sequence length="158" mass="17143">MAEKRKTRKRSISDQPISSEQSSPPSESAAPSDALSYRSMGQPLRFDGIKSSPSSESAAPSDALSYRSMGQPLRFDGIKSSPSSESAAPSDALSYRSMGQPLSFDGIKSVLTEEPGGKKRKEDLEHQRDTEEDPDACEPTLDPNTVHKNLLLSEGNER</sequence>
<reference evidence="2 3" key="1">
    <citation type="submission" date="2020-03" db="EMBL/GenBank/DDBJ databases">
        <title>Dissostichus mawsoni Genome sequencing and assembly.</title>
        <authorList>
            <person name="Park H."/>
        </authorList>
    </citation>
    <scope>NUCLEOTIDE SEQUENCE [LARGE SCALE GENOMIC DNA]</scope>
    <source>
        <strain evidence="2">DM0001</strain>
        <tissue evidence="2">Muscle</tissue>
    </source>
</reference>
<dbReference type="AlphaFoldDB" id="A0A7J5XK67"/>
<feature type="compositionally biased region" description="Basic residues" evidence="1">
    <location>
        <begin position="1"/>
        <end position="10"/>
    </location>
</feature>
<proteinExistence type="predicted"/>
<feature type="compositionally biased region" description="Basic and acidic residues" evidence="1">
    <location>
        <begin position="115"/>
        <end position="129"/>
    </location>
</feature>
<protein>
    <submittedName>
        <fullName evidence="2">Uncharacterized protein</fullName>
    </submittedName>
</protein>
<feature type="compositionally biased region" description="Low complexity" evidence="1">
    <location>
        <begin position="51"/>
        <end position="65"/>
    </location>
</feature>
<feature type="region of interest" description="Disordered" evidence="1">
    <location>
        <begin position="1"/>
        <end position="158"/>
    </location>
</feature>
<comment type="caution">
    <text evidence="2">The sequence shown here is derived from an EMBL/GenBank/DDBJ whole genome shotgun (WGS) entry which is preliminary data.</text>
</comment>
<gene>
    <name evidence="2" type="ORF">F7725_004949</name>
</gene>
<name>A0A7J5XK67_DISMA</name>
<dbReference type="EMBL" id="JAAKFY010000023">
    <property type="protein sequence ID" value="KAF3837485.1"/>
    <property type="molecule type" value="Genomic_DNA"/>
</dbReference>
<feature type="compositionally biased region" description="Low complexity" evidence="1">
    <location>
        <begin position="13"/>
        <end position="33"/>
    </location>
</feature>